<evidence type="ECO:0000313" key="2">
    <source>
        <dbReference type="EMBL" id="HGI87361.1"/>
    </source>
</evidence>
<sequence length="193" mass="22533">MSHEVEIKLRINNVDHVEEKLEKLGAELIDIVEEEDYYIDLTPCVDVKNLDIALRIRKSKSLMKGYIVEELTFKGKRVSELPKIRKEITVRISDAEKLLEIFSELGFRNAHIVTKVRKVYTLGNFKILLDQVKELGHFMEIELLSPTNLSTFRDELANLFKAINVNESCIERRTYLELLLERKVTKEIIDLCK</sequence>
<dbReference type="InterPro" id="IPR033469">
    <property type="entry name" value="CYTH-like_dom_sf"/>
</dbReference>
<reference evidence="2" key="1">
    <citation type="journal article" date="2020" name="mSystems">
        <title>Genome- and Community-Level Interaction Insights into Carbon Utilization and Element Cycling Functions of Hydrothermarchaeota in Hydrothermal Sediment.</title>
        <authorList>
            <person name="Zhou Z."/>
            <person name="Liu Y."/>
            <person name="Xu W."/>
            <person name="Pan J."/>
            <person name="Luo Z.H."/>
            <person name="Li M."/>
        </authorList>
    </citation>
    <scope>NUCLEOTIDE SEQUENCE [LARGE SCALE GENOMIC DNA]</scope>
    <source>
        <strain evidence="2">SpSt-732</strain>
    </source>
</reference>
<dbReference type="NCBIfam" id="TIGR00318">
    <property type="entry name" value="cyaB"/>
    <property type="match status" value="1"/>
</dbReference>
<dbReference type="PANTHER" id="PTHR21028">
    <property type="entry name" value="SI:CH211-156B7.4"/>
    <property type="match status" value="1"/>
</dbReference>
<dbReference type="SUPFAM" id="SSF55154">
    <property type="entry name" value="CYTH-like phosphatases"/>
    <property type="match status" value="1"/>
</dbReference>
<protein>
    <submittedName>
        <fullName evidence="2">Class IV adenylate cyclase</fullName>
    </submittedName>
</protein>
<organism evidence="2">
    <name type="scientific">Ignisphaera aggregans</name>
    <dbReference type="NCBI Taxonomy" id="334771"/>
    <lineage>
        <taxon>Archaea</taxon>
        <taxon>Thermoproteota</taxon>
        <taxon>Thermoprotei</taxon>
        <taxon>Desulfurococcales</taxon>
        <taxon>Desulfurococcaceae</taxon>
        <taxon>Ignisphaera</taxon>
    </lineage>
</organism>
<dbReference type="PANTHER" id="PTHR21028:SF2">
    <property type="entry name" value="CYTH DOMAIN-CONTAINING PROTEIN"/>
    <property type="match status" value="1"/>
</dbReference>
<accession>A0A7C4BBJ1</accession>
<dbReference type="EMBL" id="DTFF01000024">
    <property type="protein sequence ID" value="HGI87361.1"/>
    <property type="molecule type" value="Genomic_DNA"/>
</dbReference>
<gene>
    <name evidence="2" type="primary">cyaB</name>
    <name evidence="2" type="ORF">ENV14_03080</name>
</gene>
<dbReference type="Pfam" id="PF01928">
    <property type="entry name" value="CYTH"/>
    <property type="match status" value="1"/>
</dbReference>
<dbReference type="AlphaFoldDB" id="A0A7C4BBJ1"/>
<dbReference type="SMART" id="SM01118">
    <property type="entry name" value="CYTH"/>
    <property type="match status" value="1"/>
</dbReference>
<dbReference type="InterPro" id="IPR023577">
    <property type="entry name" value="CYTH_domain"/>
</dbReference>
<comment type="caution">
    <text evidence="2">The sequence shown here is derived from an EMBL/GenBank/DDBJ whole genome shotgun (WGS) entry which is preliminary data.</text>
</comment>
<dbReference type="PROSITE" id="PS51707">
    <property type="entry name" value="CYTH"/>
    <property type="match status" value="1"/>
</dbReference>
<dbReference type="Gene3D" id="2.40.320.10">
    <property type="entry name" value="Hypothetical Protein Pfu-838710-001"/>
    <property type="match status" value="1"/>
</dbReference>
<proteinExistence type="predicted"/>
<dbReference type="CDD" id="cd07890">
    <property type="entry name" value="CYTH-like_AC_IV-like"/>
    <property type="match status" value="1"/>
</dbReference>
<feature type="domain" description="CYTH" evidence="1">
    <location>
        <begin position="2"/>
        <end position="181"/>
    </location>
</feature>
<dbReference type="InterPro" id="IPR008173">
    <property type="entry name" value="Adenylyl_cyclase_CyaB"/>
</dbReference>
<evidence type="ECO:0000259" key="1">
    <source>
        <dbReference type="PROSITE" id="PS51707"/>
    </source>
</evidence>
<name>A0A7C4BBJ1_9CREN</name>